<dbReference type="Proteomes" id="UP000184368">
    <property type="component" value="Unassembled WGS sequence"/>
</dbReference>
<protein>
    <submittedName>
        <fullName evidence="2">Uncharacterized protein</fullName>
    </submittedName>
</protein>
<dbReference type="OrthoDB" id="639821at2"/>
<keyword evidence="3" id="KW-1185">Reference proteome</keyword>
<evidence type="ECO:0000313" key="2">
    <source>
        <dbReference type="EMBL" id="SHG03498.1"/>
    </source>
</evidence>
<keyword evidence="1" id="KW-0732">Signal</keyword>
<feature type="signal peptide" evidence="1">
    <location>
        <begin position="1"/>
        <end position="18"/>
    </location>
</feature>
<dbReference type="STRING" id="1302690.BUE76_11425"/>
<feature type="chain" id="PRO_5012092936" evidence="1">
    <location>
        <begin position="19"/>
        <end position="312"/>
    </location>
</feature>
<accession>A0A1M5GIG2</accession>
<organism evidence="2 3">
    <name type="scientific">Cnuella takakiae</name>
    <dbReference type="NCBI Taxonomy" id="1302690"/>
    <lineage>
        <taxon>Bacteria</taxon>
        <taxon>Pseudomonadati</taxon>
        <taxon>Bacteroidota</taxon>
        <taxon>Chitinophagia</taxon>
        <taxon>Chitinophagales</taxon>
        <taxon>Chitinophagaceae</taxon>
        <taxon>Cnuella</taxon>
    </lineage>
</organism>
<name>A0A1M5GIG2_9BACT</name>
<dbReference type="RefSeq" id="WP_073046369.1">
    <property type="nucleotide sequence ID" value="NZ_FQUO01000016.1"/>
</dbReference>
<evidence type="ECO:0000313" key="3">
    <source>
        <dbReference type="Proteomes" id="UP000184368"/>
    </source>
</evidence>
<gene>
    <name evidence="2" type="ORF">SAMN05444008_11693</name>
</gene>
<proteinExistence type="predicted"/>
<sequence length="312" mass="35071">MKRIATLLLLACSYFAQGQNKVVGFWYGTANVRNGGSTNNYSMEVVVEQNGSTVSGVMNYYFRNSFRSIPLKGTYNTTTRQLRIPNLALTYHGSTASFEVDCMMDFVGTLRVSREGSNLDGRFVGQSQYRNTCPEIFLDMALDEEASKNLDSVYADIRRKRESYALWQPGEADTLVAATILQRPVVNYVVTNQFRGRVKEVQNEIEVTSDSVLVNFYDNGEVDGDSISVFFNDQLLSFNRLLSAKAIQFKIGLDPSKEFNEVTMFADNLGRIAPNTSLMIVYDGNKRHDIRLSSNLEKSATVRIRKKKAATP</sequence>
<dbReference type="EMBL" id="FQUO01000016">
    <property type="protein sequence ID" value="SHG03498.1"/>
    <property type="molecule type" value="Genomic_DNA"/>
</dbReference>
<evidence type="ECO:0000256" key="1">
    <source>
        <dbReference type="SAM" id="SignalP"/>
    </source>
</evidence>
<dbReference type="AlphaFoldDB" id="A0A1M5GIG2"/>
<reference evidence="2 3" key="1">
    <citation type="submission" date="2016-11" db="EMBL/GenBank/DDBJ databases">
        <authorList>
            <person name="Jaros S."/>
            <person name="Januszkiewicz K."/>
            <person name="Wedrychowicz H."/>
        </authorList>
    </citation>
    <scope>NUCLEOTIDE SEQUENCE [LARGE SCALE GENOMIC DNA]</scope>
    <source>
        <strain evidence="2 3">DSM 26897</strain>
    </source>
</reference>